<dbReference type="Gene3D" id="2.40.128.90">
    <property type="entry name" value="OMPT-like"/>
    <property type="match status" value="1"/>
</dbReference>
<dbReference type="InterPro" id="IPR000036">
    <property type="entry name" value="Peptidase_A26_omptin"/>
</dbReference>
<comment type="caution">
    <text evidence="12">The sequence shown here is derived from an EMBL/GenBank/DDBJ whole genome shotgun (WGS) entry which is preliminary data.</text>
</comment>
<dbReference type="Proteomes" id="UP001477870">
    <property type="component" value="Unassembled WGS sequence"/>
</dbReference>
<comment type="subcellular location">
    <subcellularLocation>
        <location evidence="1">Cell outer membrane</location>
        <topology evidence="1">Multi-pass membrane protein</topology>
    </subcellularLocation>
</comment>
<evidence type="ECO:0000256" key="2">
    <source>
        <dbReference type="ARBA" id="ARBA00006923"/>
    </source>
</evidence>
<dbReference type="PROSITE" id="PS00834">
    <property type="entry name" value="OMPTIN_1"/>
    <property type="match status" value="1"/>
</dbReference>
<dbReference type="SUPFAM" id="SSF69917">
    <property type="entry name" value="OMPT-like"/>
    <property type="match status" value="1"/>
</dbReference>
<name>A0ABU9T260_9HYPH</name>
<keyword evidence="4 12" id="KW-0645">Protease</keyword>
<sequence length="317" mass="34770">MGHLFSKSLAIAIAALVSISTLAKAEDMSVGLASPDFVISGGFGYTWLKGNELVYASGNRISHLTWETKAPVVTLSANGEFYNDWTISGNAVFGFNGDSHMVDYDWLAGDYAFDNWTDRSIHPDTRLDKYINLDVALGRNFTLNDAVIVNLHGGLKYTNVKSTAYGGSFVYTDSDFRDDIGNFAADQKGITFEQRYPGIFIGTEAKIKHAQWTLTGLARAGVTIGATDTDHHWVTGRRYEDKYGPIPFLSLGAEAAYQVSDNAQFTFGANFEQFFRNKGDTLEYNIASGRQKDGPFKDGAGMDFRSITLSAGLKLAF</sequence>
<protein>
    <submittedName>
        <fullName evidence="12">Omptin family outer membrane protease</fullName>
        <ecNumber evidence="12">3.4.23.49</ecNumber>
    </submittedName>
</protein>
<evidence type="ECO:0000256" key="10">
    <source>
        <dbReference type="ARBA" id="ARBA00023237"/>
    </source>
</evidence>
<keyword evidence="3" id="KW-1134">Transmembrane beta strand</keyword>
<proteinExistence type="inferred from homology"/>
<keyword evidence="10" id="KW-0998">Cell outer membrane</keyword>
<dbReference type="PIRSF" id="PIRSF001522">
    <property type="entry name" value="Peptidase_A26"/>
    <property type="match status" value="1"/>
</dbReference>
<evidence type="ECO:0000313" key="13">
    <source>
        <dbReference type="Proteomes" id="UP001477870"/>
    </source>
</evidence>
<dbReference type="Pfam" id="PF01278">
    <property type="entry name" value="Omptin"/>
    <property type="match status" value="1"/>
</dbReference>
<dbReference type="InterPro" id="IPR020080">
    <property type="entry name" value="OM_adhesin/peptidase_omptin"/>
</dbReference>
<keyword evidence="6 11" id="KW-0732">Signal</keyword>
<evidence type="ECO:0000256" key="1">
    <source>
        <dbReference type="ARBA" id="ARBA00004571"/>
    </source>
</evidence>
<organism evidence="12 13">
    <name type="scientific">Ahrensia kielensis</name>
    <dbReference type="NCBI Taxonomy" id="76980"/>
    <lineage>
        <taxon>Bacteria</taxon>
        <taxon>Pseudomonadati</taxon>
        <taxon>Pseudomonadota</taxon>
        <taxon>Alphaproteobacteria</taxon>
        <taxon>Hyphomicrobiales</taxon>
        <taxon>Ahrensiaceae</taxon>
        <taxon>Ahrensia</taxon>
    </lineage>
</organism>
<feature type="signal peptide" evidence="11">
    <location>
        <begin position="1"/>
        <end position="25"/>
    </location>
</feature>
<comment type="similarity">
    <text evidence="2">Belongs to the peptidase A26 family.</text>
</comment>
<dbReference type="EMBL" id="JBBMQO010000001">
    <property type="protein sequence ID" value="MEM5500203.1"/>
    <property type="molecule type" value="Genomic_DNA"/>
</dbReference>
<dbReference type="RefSeq" id="WP_342846235.1">
    <property type="nucleotide sequence ID" value="NZ_JBBMQO010000001.1"/>
</dbReference>
<dbReference type="InterPro" id="IPR053724">
    <property type="entry name" value="OMP_A26_sf"/>
</dbReference>
<gene>
    <name evidence="12" type="ORF">WNY59_01230</name>
</gene>
<keyword evidence="13" id="KW-1185">Reference proteome</keyword>
<keyword evidence="8 12" id="KW-0378">Hydrolase</keyword>
<keyword evidence="9" id="KW-0472">Membrane</keyword>
<evidence type="ECO:0000256" key="4">
    <source>
        <dbReference type="ARBA" id="ARBA00022670"/>
    </source>
</evidence>
<evidence type="ECO:0000313" key="12">
    <source>
        <dbReference type="EMBL" id="MEM5500203.1"/>
    </source>
</evidence>
<keyword evidence="5" id="KW-0812">Transmembrane</keyword>
<evidence type="ECO:0000256" key="9">
    <source>
        <dbReference type="ARBA" id="ARBA00023136"/>
    </source>
</evidence>
<feature type="chain" id="PRO_5047182086" evidence="11">
    <location>
        <begin position="26"/>
        <end position="317"/>
    </location>
</feature>
<dbReference type="GO" id="GO:0006508">
    <property type="term" value="P:proteolysis"/>
    <property type="evidence" value="ECO:0007669"/>
    <property type="project" value="UniProtKB-KW"/>
</dbReference>
<evidence type="ECO:0000256" key="5">
    <source>
        <dbReference type="ARBA" id="ARBA00022692"/>
    </source>
</evidence>
<dbReference type="InterPro" id="IPR020079">
    <property type="entry name" value="Peptidase_A26_CS"/>
</dbReference>
<evidence type="ECO:0000256" key="3">
    <source>
        <dbReference type="ARBA" id="ARBA00022452"/>
    </source>
</evidence>
<reference evidence="12 13" key="1">
    <citation type="submission" date="2024-03" db="EMBL/GenBank/DDBJ databases">
        <title>Community enrichment and isolation of bacterial strains for fucoidan degradation.</title>
        <authorList>
            <person name="Sichert A."/>
        </authorList>
    </citation>
    <scope>NUCLEOTIDE SEQUENCE [LARGE SCALE GENOMIC DNA]</scope>
    <source>
        <strain evidence="12 13">AS62</strain>
    </source>
</reference>
<evidence type="ECO:0000256" key="7">
    <source>
        <dbReference type="ARBA" id="ARBA00022750"/>
    </source>
</evidence>
<dbReference type="GO" id="GO:0004190">
    <property type="term" value="F:aspartic-type endopeptidase activity"/>
    <property type="evidence" value="ECO:0007669"/>
    <property type="project" value="UniProtKB-EC"/>
</dbReference>
<evidence type="ECO:0000256" key="11">
    <source>
        <dbReference type="SAM" id="SignalP"/>
    </source>
</evidence>
<keyword evidence="7" id="KW-0064">Aspartyl protease</keyword>
<evidence type="ECO:0000256" key="6">
    <source>
        <dbReference type="ARBA" id="ARBA00022729"/>
    </source>
</evidence>
<dbReference type="PRINTS" id="PR00482">
    <property type="entry name" value="OMPTIN"/>
</dbReference>
<accession>A0ABU9T260</accession>
<evidence type="ECO:0000256" key="8">
    <source>
        <dbReference type="ARBA" id="ARBA00022801"/>
    </source>
</evidence>
<dbReference type="EC" id="3.4.23.49" evidence="12"/>